<dbReference type="SUPFAM" id="SSF51905">
    <property type="entry name" value="FAD/NAD(P)-binding domain"/>
    <property type="match status" value="1"/>
</dbReference>
<keyword evidence="4 10" id="KW-0285">Flavoprotein</keyword>
<protein>
    <recommendedName>
        <fullName evidence="2 10">Dihydrolipoyl dehydrogenase</fullName>
        <ecNumber evidence="10">1.8.1.4</ecNumber>
    </recommendedName>
</protein>
<keyword evidence="5 10" id="KW-0274">FAD</keyword>
<dbReference type="GO" id="GO:0006103">
    <property type="term" value="P:2-oxoglutarate metabolic process"/>
    <property type="evidence" value="ECO:0007669"/>
    <property type="project" value="TreeGrafter"/>
</dbReference>
<dbReference type="InterPro" id="IPR023753">
    <property type="entry name" value="FAD/NAD-binding_dom"/>
</dbReference>
<evidence type="ECO:0000256" key="8">
    <source>
        <dbReference type="ARBA" id="ARBA00023157"/>
    </source>
</evidence>
<keyword evidence="13" id="KW-1185">Reference proteome</keyword>
<evidence type="ECO:0000256" key="5">
    <source>
        <dbReference type="ARBA" id="ARBA00022827"/>
    </source>
</evidence>
<dbReference type="GO" id="GO:0050660">
    <property type="term" value="F:flavin adenine dinucleotide binding"/>
    <property type="evidence" value="ECO:0007669"/>
    <property type="project" value="InterPro"/>
</dbReference>
<comment type="similarity">
    <text evidence="1 10">Belongs to the class-I pyridine nucleotide-disulfide oxidoreductase family.</text>
</comment>
<dbReference type="AlphaFoldDB" id="A0A366I839"/>
<dbReference type="SUPFAM" id="SSF51230">
    <property type="entry name" value="Single hybrid motif"/>
    <property type="match status" value="1"/>
</dbReference>
<comment type="caution">
    <text evidence="12">The sequence shown here is derived from an EMBL/GenBank/DDBJ whole genome shotgun (WGS) entry which is preliminary data.</text>
</comment>
<dbReference type="PANTHER" id="PTHR22912:SF217">
    <property type="entry name" value="DIHYDROLIPOYL DEHYDROGENASE"/>
    <property type="match status" value="1"/>
</dbReference>
<comment type="catalytic activity">
    <reaction evidence="10">
        <text>N(6)-[(R)-dihydrolipoyl]-L-lysyl-[protein] + NAD(+) = N(6)-[(R)-lipoyl]-L-lysyl-[protein] + NADH + H(+)</text>
        <dbReference type="Rhea" id="RHEA:15045"/>
        <dbReference type="Rhea" id="RHEA-COMP:10474"/>
        <dbReference type="Rhea" id="RHEA-COMP:10475"/>
        <dbReference type="ChEBI" id="CHEBI:15378"/>
        <dbReference type="ChEBI" id="CHEBI:57540"/>
        <dbReference type="ChEBI" id="CHEBI:57945"/>
        <dbReference type="ChEBI" id="CHEBI:83099"/>
        <dbReference type="ChEBI" id="CHEBI:83100"/>
        <dbReference type="EC" id="1.8.1.4"/>
    </reaction>
</comment>
<dbReference type="Pfam" id="PF07992">
    <property type="entry name" value="Pyr_redox_2"/>
    <property type="match status" value="1"/>
</dbReference>
<dbReference type="RefSeq" id="WP_113920492.1">
    <property type="nucleotide sequence ID" value="NZ_QNRX01000007.1"/>
</dbReference>
<dbReference type="InterPro" id="IPR000089">
    <property type="entry name" value="Biotin_lipoyl"/>
</dbReference>
<dbReference type="CDD" id="cd06849">
    <property type="entry name" value="lipoyl_domain"/>
    <property type="match status" value="1"/>
</dbReference>
<keyword evidence="7 10" id="KW-0520">NAD</keyword>
<dbReference type="Gene3D" id="3.30.390.30">
    <property type="match status" value="1"/>
</dbReference>
<evidence type="ECO:0000256" key="1">
    <source>
        <dbReference type="ARBA" id="ARBA00007532"/>
    </source>
</evidence>
<evidence type="ECO:0000259" key="11">
    <source>
        <dbReference type="PROSITE" id="PS50968"/>
    </source>
</evidence>
<dbReference type="InterPro" id="IPR050151">
    <property type="entry name" value="Class-I_Pyr_Nuc-Dis_Oxidored"/>
</dbReference>
<evidence type="ECO:0000256" key="9">
    <source>
        <dbReference type="ARBA" id="ARBA00023284"/>
    </source>
</evidence>
<evidence type="ECO:0000256" key="7">
    <source>
        <dbReference type="ARBA" id="ARBA00023027"/>
    </source>
</evidence>
<keyword evidence="3" id="KW-0963">Cytoplasm</keyword>
<keyword evidence="8" id="KW-1015">Disulfide bond</keyword>
<dbReference type="PRINTS" id="PR00368">
    <property type="entry name" value="FADPNR"/>
</dbReference>
<dbReference type="Gene3D" id="3.50.50.60">
    <property type="entry name" value="FAD/NAD(P)-binding domain"/>
    <property type="match status" value="2"/>
</dbReference>
<dbReference type="SUPFAM" id="SSF55424">
    <property type="entry name" value="FAD/NAD-linked reductases, dimerisation (C-terminal) domain"/>
    <property type="match status" value="1"/>
</dbReference>
<sequence length="576" mass="60902">MATEVIMPKAGMDMEEGTVIKWLKEEGDQIETGEPLLEILTDKVNMEVEAEVSGTLLKILAKEGDVLPVFTVIGYIGGEGEVIPNATGSQVPAPEAAPIQEIAPAKEEAATPQTADNTYDIVVLGGGPGGYVAAIRAAQLGAKVALIEKTSVGGTCLNVGCIPTKTMVKGAEIIHNMKNAEQKGIKVGEPQVDMAQVVQNKNSVVKQLVGGVTGILKSNNIKIYSGKGHVNKNKTVDIVDGADKGQVISYGKLIIATGSTPLVPPIPGLDLPGIMTSTEILDIQEVPKELVVIGGGVIGCEFATIFSTFGSKVTIVEMQDYLLPNLDKEIAETLKKSFQKSGVEVLTSAKVEKVEKKEDKYTVHVSGNKAIEIEANKVLVSIGRKTCLEGLEDLGLDIDRVVKVDDYLKTSVEDVYAIGDVTGKFQLAHVASAQGIKAAENAMGGSEKMKYNIVPSCIFTIPEIGCVGLTEEEARRKYGDVLVGKFPMSASGKALAMGETEGFVKVIADKKYGEILGVHIVGASATEIIAEAAAVMKLEGTLEELVNTIHAHPTIAETIMEAAHCALGEPIHLPKR</sequence>
<comment type="cofactor">
    <cofactor evidence="10">
        <name>FAD</name>
        <dbReference type="ChEBI" id="CHEBI:57692"/>
    </cofactor>
    <text evidence="10">Binds 1 FAD per subunit.</text>
</comment>
<accession>A0A366I839</accession>
<keyword evidence="6 10" id="KW-0560">Oxidoreductase</keyword>
<dbReference type="NCBIfam" id="TIGR01350">
    <property type="entry name" value="lipoamide_DH"/>
    <property type="match status" value="1"/>
</dbReference>
<evidence type="ECO:0000256" key="6">
    <source>
        <dbReference type="ARBA" id="ARBA00023002"/>
    </source>
</evidence>
<evidence type="ECO:0000313" key="13">
    <source>
        <dbReference type="Proteomes" id="UP000253490"/>
    </source>
</evidence>
<dbReference type="InterPro" id="IPR011053">
    <property type="entry name" value="Single_hybrid_motif"/>
</dbReference>
<dbReference type="PRINTS" id="PR00411">
    <property type="entry name" value="PNDRDTASEI"/>
</dbReference>
<dbReference type="PROSITE" id="PS00076">
    <property type="entry name" value="PYRIDINE_REDOX_1"/>
    <property type="match status" value="1"/>
</dbReference>
<reference evidence="12 13" key="1">
    <citation type="submission" date="2018-06" db="EMBL/GenBank/DDBJ databases">
        <title>Genomic Encyclopedia of Type Strains, Phase IV (KMG-IV): sequencing the most valuable type-strain genomes for metagenomic binning, comparative biology and taxonomic classification.</title>
        <authorList>
            <person name="Goeker M."/>
        </authorList>
    </citation>
    <scope>NUCLEOTIDE SEQUENCE [LARGE SCALE GENOMIC DNA]</scope>
    <source>
        <strain evidence="12 13">DSM 22112</strain>
    </source>
</reference>
<gene>
    <name evidence="12" type="ORF">DES36_107116</name>
</gene>
<dbReference type="InterPro" id="IPR016156">
    <property type="entry name" value="FAD/NAD-linked_Rdtase_dimer_sf"/>
</dbReference>
<dbReference type="OrthoDB" id="9807946at2"/>
<dbReference type="InterPro" id="IPR004099">
    <property type="entry name" value="Pyr_nucl-diS_OxRdtase_dimer"/>
</dbReference>
<dbReference type="PANTHER" id="PTHR22912">
    <property type="entry name" value="DISULFIDE OXIDOREDUCTASE"/>
    <property type="match status" value="1"/>
</dbReference>
<evidence type="ECO:0000256" key="2">
    <source>
        <dbReference type="ARBA" id="ARBA00016961"/>
    </source>
</evidence>
<name>A0A366I839_9FIRM</name>
<evidence type="ECO:0000256" key="3">
    <source>
        <dbReference type="ARBA" id="ARBA00022490"/>
    </source>
</evidence>
<evidence type="ECO:0000313" key="12">
    <source>
        <dbReference type="EMBL" id="RBP65376.1"/>
    </source>
</evidence>
<dbReference type="EC" id="1.8.1.4" evidence="10"/>
<dbReference type="InterPro" id="IPR036188">
    <property type="entry name" value="FAD/NAD-bd_sf"/>
</dbReference>
<dbReference type="InterPro" id="IPR012999">
    <property type="entry name" value="Pyr_OxRdtase_I_AS"/>
</dbReference>
<dbReference type="Pfam" id="PF00364">
    <property type="entry name" value="Biotin_lipoyl"/>
    <property type="match status" value="1"/>
</dbReference>
<dbReference type="EMBL" id="QNRX01000007">
    <property type="protein sequence ID" value="RBP65376.1"/>
    <property type="molecule type" value="Genomic_DNA"/>
</dbReference>
<dbReference type="FunFam" id="3.30.390.30:FF:000001">
    <property type="entry name" value="Dihydrolipoyl dehydrogenase"/>
    <property type="match status" value="1"/>
</dbReference>
<organism evidence="12 13">
    <name type="scientific">Alkalibaculum bacchi</name>
    <dbReference type="NCBI Taxonomy" id="645887"/>
    <lineage>
        <taxon>Bacteria</taxon>
        <taxon>Bacillati</taxon>
        <taxon>Bacillota</taxon>
        <taxon>Clostridia</taxon>
        <taxon>Eubacteriales</taxon>
        <taxon>Eubacteriaceae</taxon>
        <taxon>Alkalibaculum</taxon>
    </lineage>
</organism>
<dbReference type="PROSITE" id="PS50968">
    <property type="entry name" value="BIOTINYL_LIPOYL"/>
    <property type="match status" value="1"/>
</dbReference>
<dbReference type="Proteomes" id="UP000253490">
    <property type="component" value="Unassembled WGS sequence"/>
</dbReference>
<comment type="miscellaneous">
    <text evidence="10">The active site is a redox-active disulfide bond.</text>
</comment>
<proteinExistence type="inferred from homology"/>
<dbReference type="GO" id="GO:0004148">
    <property type="term" value="F:dihydrolipoyl dehydrogenase (NADH) activity"/>
    <property type="evidence" value="ECO:0007669"/>
    <property type="project" value="UniProtKB-EC"/>
</dbReference>
<dbReference type="InterPro" id="IPR006258">
    <property type="entry name" value="Lipoamide_DH"/>
</dbReference>
<evidence type="ECO:0000256" key="4">
    <source>
        <dbReference type="ARBA" id="ARBA00022630"/>
    </source>
</evidence>
<keyword evidence="9 10" id="KW-0676">Redox-active center</keyword>
<evidence type="ECO:0000256" key="10">
    <source>
        <dbReference type="RuleBase" id="RU003692"/>
    </source>
</evidence>
<dbReference type="Gene3D" id="2.40.50.100">
    <property type="match status" value="1"/>
</dbReference>
<feature type="domain" description="Lipoyl-binding" evidence="11">
    <location>
        <begin position="2"/>
        <end position="77"/>
    </location>
</feature>
<dbReference type="Pfam" id="PF02852">
    <property type="entry name" value="Pyr_redox_dim"/>
    <property type="match status" value="1"/>
</dbReference>